<dbReference type="RefSeq" id="WP_158426197.1">
    <property type="nucleotide sequence ID" value="NZ_JAOQJQ010000008.1"/>
</dbReference>
<feature type="domain" description="MobA-like NTP transferase" evidence="1">
    <location>
        <begin position="5"/>
        <end position="167"/>
    </location>
</feature>
<organism evidence="2 3">
    <name type="scientific">Brotonthovivens ammoniilytica</name>
    <dbReference type="NCBI Taxonomy" id="2981725"/>
    <lineage>
        <taxon>Bacteria</taxon>
        <taxon>Bacillati</taxon>
        <taxon>Bacillota</taxon>
        <taxon>Clostridia</taxon>
        <taxon>Lachnospirales</taxon>
        <taxon>Lachnospiraceae</taxon>
        <taxon>Brotonthovivens</taxon>
    </lineage>
</organism>
<dbReference type="InterPro" id="IPR025877">
    <property type="entry name" value="MobA-like_NTP_Trfase"/>
</dbReference>
<dbReference type="PANTHER" id="PTHR43777:SF1">
    <property type="entry name" value="MOLYBDENUM COFACTOR CYTIDYLYLTRANSFERASE"/>
    <property type="match status" value="1"/>
</dbReference>
<evidence type="ECO:0000313" key="2">
    <source>
        <dbReference type="EMBL" id="MCU6763558.1"/>
    </source>
</evidence>
<dbReference type="PANTHER" id="PTHR43777">
    <property type="entry name" value="MOLYBDENUM COFACTOR CYTIDYLYLTRANSFERASE"/>
    <property type="match status" value="1"/>
</dbReference>
<dbReference type="Gene3D" id="3.90.550.10">
    <property type="entry name" value="Spore Coat Polysaccharide Biosynthesis Protein SpsA, Chain A"/>
    <property type="match status" value="1"/>
</dbReference>
<proteinExistence type="predicted"/>
<dbReference type="EMBL" id="JAOQJQ010000008">
    <property type="protein sequence ID" value="MCU6763558.1"/>
    <property type="molecule type" value="Genomic_DNA"/>
</dbReference>
<dbReference type="SUPFAM" id="SSF53448">
    <property type="entry name" value="Nucleotide-diphospho-sugar transferases"/>
    <property type="match status" value="1"/>
</dbReference>
<dbReference type="Pfam" id="PF12804">
    <property type="entry name" value="NTP_transf_3"/>
    <property type="match status" value="1"/>
</dbReference>
<dbReference type="Proteomes" id="UP001652442">
    <property type="component" value="Unassembled WGS sequence"/>
</dbReference>
<keyword evidence="3" id="KW-1185">Reference proteome</keyword>
<accession>A0ABT2TMV9</accession>
<gene>
    <name evidence="2" type="ORF">OCV88_14705</name>
</gene>
<evidence type="ECO:0000259" key="1">
    <source>
        <dbReference type="Pfam" id="PF12804"/>
    </source>
</evidence>
<evidence type="ECO:0000313" key="3">
    <source>
        <dbReference type="Proteomes" id="UP001652442"/>
    </source>
</evidence>
<reference evidence="2 3" key="1">
    <citation type="journal article" date="2021" name="ISME Commun">
        <title>Automated analysis of genomic sequences facilitates high-throughput and comprehensive description of bacteria.</title>
        <authorList>
            <person name="Hitch T.C.A."/>
        </authorList>
    </citation>
    <scope>NUCLEOTIDE SEQUENCE [LARGE SCALE GENOMIC DNA]</scope>
    <source>
        <strain evidence="2 3">Sanger_109</strain>
    </source>
</reference>
<comment type="caution">
    <text evidence="2">The sequence shown here is derived from an EMBL/GenBank/DDBJ whole genome shotgun (WGS) entry which is preliminary data.</text>
</comment>
<dbReference type="InterPro" id="IPR029044">
    <property type="entry name" value="Nucleotide-diphossugar_trans"/>
</dbReference>
<name>A0ABT2TMV9_9FIRM</name>
<sequence>MKTAGLILAAGMSSRMGSFKPLIELNGKKMIDWTIENMLQGGAEKVIVVIGNKRAQMQRWLLKYDISLVQPVFNGDFASGEILDSIKCGVRELKRQEFERFFLLLADLPAVSVNTFERLSKVYDQCGKKIAIASVHGKRRHPQLISMEMAEHILDYEGKGGLRGFWRYVEGEIADVKINDPGCEMDADTPEDLICLKSYMQKIKKKGKPVE</sequence>
<protein>
    <submittedName>
        <fullName evidence="2">Nucleotidyltransferase family protein</fullName>
    </submittedName>
</protein>
<dbReference type="CDD" id="cd04182">
    <property type="entry name" value="GT_2_like_f"/>
    <property type="match status" value="1"/>
</dbReference>